<dbReference type="Gene3D" id="2.20.28.160">
    <property type="match status" value="1"/>
</dbReference>
<dbReference type="EMBL" id="CP036265">
    <property type="protein sequence ID" value="QDT18126.1"/>
    <property type="molecule type" value="Genomic_DNA"/>
</dbReference>
<keyword evidence="2" id="KW-0472">Membrane</keyword>
<keyword evidence="2" id="KW-1133">Transmembrane helix</keyword>
<evidence type="ECO:0000256" key="1">
    <source>
        <dbReference type="SAM" id="MobiDB-lite"/>
    </source>
</evidence>
<evidence type="ECO:0000313" key="3">
    <source>
        <dbReference type="EMBL" id="QDT18126.1"/>
    </source>
</evidence>
<evidence type="ECO:0000256" key="2">
    <source>
        <dbReference type="SAM" id="Phobius"/>
    </source>
</evidence>
<accession>A0A517PFH3</accession>
<dbReference type="KEGG" id="acaf:CA12_42660"/>
<proteinExistence type="predicted"/>
<feature type="region of interest" description="Disordered" evidence="1">
    <location>
        <begin position="37"/>
        <end position="78"/>
    </location>
</feature>
<dbReference type="AlphaFoldDB" id="A0A517PFH3"/>
<sequence length="341" mass="34862">MPAAIVARCPDCAKGLKLKPSAAGKTVKCPACGAAVPVPAAAGDGAPRADDSTTRRNPAKAKRKRSAEPAAAATGSGNSGEIFAGLDLGEFGHESGSQRSLAKQGLPGRVQKGPLTDETEVINNAPKKKEEPPTPLPVVLGIVGGSLAVLGIAGAAVLFLLLGSGPVEPPGELVRYTHPERGKFAIDVPDNWATATEGGGQGGRPAFATFEGPGGEVQIRQSLSGSAIGDIASAGDTQLAPGEELPEELTAIYGQHEAVKGQVESNFSNYSETGGKNFDSKAGEARRSTFTASGALGGAITGYRGTYRIGNDTYTVVMQSSTRDFAVMGPVYEKMLESVGR</sequence>
<name>A0A517PFH3_9PLAN</name>
<reference evidence="3 4" key="1">
    <citation type="submission" date="2019-02" db="EMBL/GenBank/DDBJ databases">
        <title>Deep-cultivation of Planctomycetes and their phenomic and genomic characterization uncovers novel biology.</title>
        <authorList>
            <person name="Wiegand S."/>
            <person name="Jogler M."/>
            <person name="Boedeker C."/>
            <person name="Pinto D."/>
            <person name="Vollmers J."/>
            <person name="Rivas-Marin E."/>
            <person name="Kohn T."/>
            <person name="Peeters S.H."/>
            <person name="Heuer A."/>
            <person name="Rast P."/>
            <person name="Oberbeckmann S."/>
            <person name="Bunk B."/>
            <person name="Jeske O."/>
            <person name="Meyerdierks A."/>
            <person name="Storesund J.E."/>
            <person name="Kallscheuer N."/>
            <person name="Luecker S."/>
            <person name="Lage O.M."/>
            <person name="Pohl T."/>
            <person name="Merkel B.J."/>
            <person name="Hornburger P."/>
            <person name="Mueller R.-W."/>
            <person name="Bruemmer F."/>
            <person name="Labrenz M."/>
            <person name="Spormann A.M."/>
            <person name="Op den Camp H."/>
            <person name="Overmann J."/>
            <person name="Amann R."/>
            <person name="Jetten M.S.M."/>
            <person name="Mascher T."/>
            <person name="Medema M.H."/>
            <person name="Devos D.P."/>
            <person name="Kaster A.-K."/>
            <person name="Ovreas L."/>
            <person name="Rohde M."/>
            <person name="Galperin M.Y."/>
            <person name="Jogler C."/>
        </authorList>
    </citation>
    <scope>NUCLEOTIDE SEQUENCE [LARGE SCALE GENOMIC DNA]</scope>
    <source>
        <strain evidence="3 4">CA12</strain>
    </source>
</reference>
<feature type="compositionally biased region" description="Low complexity" evidence="1">
    <location>
        <begin position="37"/>
        <end position="46"/>
    </location>
</feature>
<dbReference type="Proteomes" id="UP000318741">
    <property type="component" value="Chromosome"/>
</dbReference>
<protein>
    <submittedName>
        <fullName evidence="3">Uncharacterized protein</fullName>
    </submittedName>
</protein>
<feature type="transmembrane region" description="Helical" evidence="2">
    <location>
        <begin position="136"/>
        <end position="162"/>
    </location>
</feature>
<keyword evidence="4" id="KW-1185">Reference proteome</keyword>
<organism evidence="3 4">
    <name type="scientific">Alienimonas californiensis</name>
    <dbReference type="NCBI Taxonomy" id="2527989"/>
    <lineage>
        <taxon>Bacteria</taxon>
        <taxon>Pseudomonadati</taxon>
        <taxon>Planctomycetota</taxon>
        <taxon>Planctomycetia</taxon>
        <taxon>Planctomycetales</taxon>
        <taxon>Planctomycetaceae</taxon>
        <taxon>Alienimonas</taxon>
    </lineage>
</organism>
<evidence type="ECO:0000313" key="4">
    <source>
        <dbReference type="Proteomes" id="UP000318741"/>
    </source>
</evidence>
<dbReference type="OrthoDB" id="269673at2"/>
<feature type="region of interest" description="Disordered" evidence="1">
    <location>
        <begin position="94"/>
        <end position="117"/>
    </location>
</feature>
<gene>
    <name evidence="3" type="ORF">CA12_42660</name>
</gene>
<keyword evidence="2" id="KW-0812">Transmembrane</keyword>
<dbReference type="RefSeq" id="WP_145361098.1">
    <property type="nucleotide sequence ID" value="NZ_CP036265.1"/>
</dbReference>